<reference evidence="9" key="1">
    <citation type="journal article" date="2021" name="Sci. Rep.">
        <title>Diploid genomic architecture of Nitzschia inconspicua, an elite biomass production diatom.</title>
        <authorList>
            <person name="Oliver A."/>
            <person name="Podell S."/>
            <person name="Pinowska A."/>
            <person name="Traller J.C."/>
            <person name="Smith S.R."/>
            <person name="McClure R."/>
            <person name="Beliaev A."/>
            <person name="Bohutskyi P."/>
            <person name="Hill E.A."/>
            <person name="Rabines A."/>
            <person name="Zheng H."/>
            <person name="Allen L.Z."/>
            <person name="Kuo A."/>
            <person name="Grigoriev I.V."/>
            <person name="Allen A.E."/>
            <person name="Hazlebeck D."/>
            <person name="Allen E.E."/>
        </authorList>
    </citation>
    <scope>NUCLEOTIDE SEQUENCE</scope>
    <source>
        <strain evidence="9">Hildebrandi</strain>
    </source>
</reference>
<dbReference type="Proteomes" id="UP000693970">
    <property type="component" value="Unassembled WGS sequence"/>
</dbReference>
<comment type="caution">
    <text evidence="9">The sequence shown here is derived from an EMBL/GenBank/DDBJ whole genome shotgun (WGS) entry which is preliminary data.</text>
</comment>
<evidence type="ECO:0000313" key="9">
    <source>
        <dbReference type="EMBL" id="KAG7367957.1"/>
    </source>
</evidence>
<feature type="region of interest" description="Disordered" evidence="6">
    <location>
        <begin position="559"/>
        <end position="593"/>
    </location>
</feature>
<gene>
    <name evidence="9" type="ORF">IV203_030700</name>
</gene>
<evidence type="ECO:0000256" key="3">
    <source>
        <dbReference type="ARBA" id="ARBA00022798"/>
    </source>
</evidence>
<keyword evidence="7" id="KW-0472">Membrane</keyword>
<feature type="transmembrane region" description="Helical" evidence="7">
    <location>
        <begin position="507"/>
        <end position="526"/>
    </location>
</feature>
<comment type="catalytic activity">
    <reaction evidence="5">
        <text>a sn-glycero-3-phosphodiester + H2O = an alcohol + sn-glycerol 3-phosphate + H(+)</text>
        <dbReference type="Rhea" id="RHEA:12969"/>
        <dbReference type="ChEBI" id="CHEBI:15377"/>
        <dbReference type="ChEBI" id="CHEBI:15378"/>
        <dbReference type="ChEBI" id="CHEBI:30879"/>
        <dbReference type="ChEBI" id="CHEBI:57597"/>
        <dbReference type="ChEBI" id="CHEBI:83408"/>
        <dbReference type="EC" id="3.1.4.46"/>
    </reaction>
</comment>
<dbReference type="InterPro" id="IPR030395">
    <property type="entry name" value="GP_PDE_dom"/>
</dbReference>
<evidence type="ECO:0000256" key="2">
    <source>
        <dbReference type="ARBA" id="ARBA00012247"/>
    </source>
</evidence>
<dbReference type="PROSITE" id="PS51704">
    <property type="entry name" value="GP_PDE"/>
    <property type="match status" value="1"/>
</dbReference>
<dbReference type="EC" id="3.1.4.46" evidence="2"/>
<dbReference type="PANTHER" id="PTHR43620:SF7">
    <property type="entry name" value="GLYCEROPHOSPHODIESTER PHOSPHODIESTERASE GDPD5-RELATED"/>
    <property type="match status" value="1"/>
</dbReference>
<feature type="region of interest" description="Disordered" evidence="6">
    <location>
        <begin position="471"/>
        <end position="501"/>
    </location>
</feature>
<keyword evidence="7" id="KW-0812">Transmembrane</keyword>
<dbReference type="GO" id="GO:0006071">
    <property type="term" value="P:glycerol metabolic process"/>
    <property type="evidence" value="ECO:0007669"/>
    <property type="project" value="UniProtKB-KW"/>
</dbReference>
<feature type="compositionally biased region" description="Polar residues" evidence="6">
    <location>
        <begin position="290"/>
        <end position="303"/>
    </location>
</feature>
<evidence type="ECO:0000256" key="5">
    <source>
        <dbReference type="ARBA" id="ARBA00047512"/>
    </source>
</evidence>
<accession>A0A9K3LTW1</accession>
<dbReference type="Pfam" id="PF03009">
    <property type="entry name" value="GDPD"/>
    <property type="match status" value="1"/>
</dbReference>
<evidence type="ECO:0000256" key="1">
    <source>
        <dbReference type="ARBA" id="ARBA00007277"/>
    </source>
</evidence>
<evidence type="ECO:0000256" key="4">
    <source>
        <dbReference type="ARBA" id="ARBA00022801"/>
    </source>
</evidence>
<dbReference type="EMBL" id="JAGRRH010000006">
    <property type="protein sequence ID" value="KAG7367957.1"/>
    <property type="molecule type" value="Genomic_DNA"/>
</dbReference>
<protein>
    <recommendedName>
        <fullName evidence="2">glycerophosphodiester phosphodiesterase</fullName>
        <ecNumber evidence="2">3.1.4.46</ecNumber>
    </recommendedName>
</protein>
<evidence type="ECO:0000256" key="7">
    <source>
        <dbReference type="SAM" id="Phobius"/>
    </source>
</evidence>
<name>A0A9K3LTW1_9STRA</name>
<organism evidence="9 10">
    <name type="scientific">Nitzschia inconspicua</name>
    <dbReference type="NCBI Taxonomy" id="303405"/>
    <lineage>
        <taxon>Eukaryota</taxon>
        <taxon>Sar</taxon>
        <taxon>Stramenopiles</taxon>
        <taxon>Ochrophyta</taxon>
        <taxon>Bacillariophyta</taxon>
        <taxon>Bacillariophyceae</taxon>
        <taxon>Bacillariophycidae</taxon>
        <taxon>Bacillariales</taxon>
        <taxon>Bacillariaceae</taxon>
        <taxon>Nitzschia</taxon>
    </lineage>
</organism>
<dbReference type="PANTHER" id="PTHR43620">
    <property type="entry name" value="GLYCEROPHOSPHORYL DIESTER PHOSPHODIESTERASE"/>
    <property type="match status" value="1"/>
</dbReference>
<proteinExistence type="inferred from homology"/>
<dbReference type="AlphaFoldDB" id="A0A9K3LTW1"/>
<keyword evidence="7" id="KW-1133">Transmembrane helix</keyword>
<keyword evidence="3" id="KW-0319">Glycerol metabolism</keyword>
<dbReference type="GO" id="GO:0006629">
    <property type="term" value="P:lipid metabolic process"/>
    <property type="evidence" value="ECO:0007669"/>
    <property type="project" value="InterPro"/>
</dbReference>
<evidence type="ECO:0000259" key="8">
    <source>
        <dbReference type="PROSITE" id="PS51704"/>
    </source>
</evidence>
<dbReference type="GO" id="GO:0008889">
    <property type="term" value="F:glycerophosphodiester phosphodiesterase activity"/>
    <property type="evidence" value="ECO:0007669"/>
    <property type="project" value="UniProtKB-EC"/>
</dbReference>
<evidence type="ECO:0000313" key="10">
    <source>
        <dbReference type="Proteomes" id="UP000693970"/>
    </source>
</evidence>
<evidence type="ECO:0000256" key="6">
    <source>
        <dbReference type="SAM" id="MobiDB-lite"/>
    </source>
</evidence>
<feature type="domain" description="GP-PDE" evidence="8">
    <location>
        <begin position="43"/>
        <end position="165"/>
    </location>
</feature>
<feature type="region of interest" description="Disordered" evidence="6">
    <location>
        <begin position="290"/>
        <end position="314"/>
    </location>
</feature>
<reference evidence="9" key="2">
    <citation type="submission" date="2021-04" db="EMBL/GenBank/DDBJ databases">
        <authorList>
            <person name="Podell S."/>
        </authorList>
    </citation>
    <scope>NUCLEOTIDE SEQUENCE</scope>
    <source>
        <strain evidence="9">Hildebrandi</strain>
    </source>
</reference>
<dbReference type="OrthoDB" id="1058301at2759"/>
<sequence>MPHSSGPTRRRYANEDASSKLKCHDFPLTVPKDGSSIQRHAQQIVIAHRGASAHLPEHSLAAYRLALELGADYIEPDLVATKDKQLIAIHSLDLSITTNVEQVFGEDRKTVSAYMGNQTGYWAYDFTLEEIQQLTLKQRLPNARSMVFDGIFRIPSLNDILELLIEWNERVQPQLYNLNGNNSTKSSSSSSSLDLVFNKLDYPPPPRGMYAEIKHGPWLLQDTNMNLLDIFFQHMQGNQELWQRAMWQYMCDTKLLKQHQYKLPLLMIQAFQAPILKEFVQKWQELAHPTNENNNNGSLSLTASVPDPDDPAATLTLPLPVPPTILLVPHDSCHREEFWFEIEDSYRDHIRGVGVDKRCFFTVEKSTQSLQYQPTIMEKARKADWVVHPWTERPETEFFVQNDLSGRRWLQQQQQQDPDASQSTTVSSPFSTVLEEILFFKCKVGVHGIFSESVDIAVRAFNMECPNGNAGASAGSGGASGSSSGPSDACPPTGKTSTTINKDNIPLGPVILFSFFLGVLSALLLWKVSCRLQRSHDTNRQTNHNNVDGGSIMMTKTNTRRMGGKKHSAVPTSEDEAAPDGDLTLTPEDHEML</sequence>
<keyword evidence="10" id="KW-1185">Reference proteome</keyword>
<comment type="similarity">
    <text evidence="1">Belongs to the glycerophosphoryl diester phosphodiesterase family.</text>
</comment>
<feature type="compositionally biased region" description="Basic residues" evidence="6">
    <location>
        <begin position="559"/>
        <end position="568"/>
    </location>
</feature>
<keyword evidence="4" id="KW-0378">Hydrolase</keyword>